<feature type="domain" description="ChsH2 C-terminal OB-fold" evidence="1">
    <location>
        <begin position="38"/>
        <end position="95"/>
    </location>
</feature>
<sequence>MTTPSVPFMLSRCTGCGHHFSLAIAACSQCGGQSFEVVPASGRGVVRARSEVWRAPDAFWRQYVPYALVLVRLDEGPVLMGHAAREVAIGDAVHASNAMLGDHRVIRFEPVASDSFVRGAIA</sequence>
<name>A0ABU1D748_9BURK</name>
<dbReference type="RefSeq" id="WP_347287154.1">
    <property type="nucleotide sequence ID" value="NZ_JAUZQE010000021.1"/>
</dbReference>
<reference evidence="3 4" key="1">
    <citation type="submission" date="2023-08" db="EMBL/GenBank/DDBJ databases">
        <title>Alcaligenaceae gen. nov., a novel taxon isolated from the sludge of Yixing Pesticide Factory.</title>
        <authorList>
            <person name="Ruan L."/>
        </authorList>
    </citation>
    <scope>NUCLEOTIDE SEQUENCE [LARGE SCALE GENOMIC DNA]</scope>
    <source>
        <strain evidence="3 4">LG-2</strain>
    </source>
</reference>
<dbReference type="PANTHER" id="PTHR34075:SF5">
    <property type="entry name" value="BLR3430 PROTEIN"/>
    <property type="match status" value="1"/>
</dbReference>
<dbReference type="InterPro" id="IPR012340">
    <property type="entry name" value="NA-bd_OB-fold"/>
</dbReference>
<keyword evidence="4" id="KW-1185">Reference proteome</keyword>
<comment type="caution">
    <text evidence="3">The sequence shown here is derived from an EMBL/GenBank/DDBJ whole genome shotgun (WGS) entry which is preliminary data.</text>
</comment>
<accession>A0ABU1D748</accession>
<dbReference type="InterPro" id="IPR052513">
    <property type="entry name" value="Thioester_dehydratase-like"/>
</dbReference>
<dbReference type="PANTHER" id="PTHR34075">
    <property type="entry name" value="BLR3430 PROTEIN"/>
    <property type="match status" value="1"/>
</dbReference>
<dbReference type="Pfam" id="PF01796">
    <property type="entry name" value="OB_ChsH2_C"/>
    <property type="match status" value="1"/>
</dbReference>
<evidence type="ECO:0000313" key="4">
    <source>
        <dbReference type="Proteomes" id="UP001232156"/>
    </source>
</evidence>
<proteinExistence type="predicted"/>
<organism evidence="3 4">
    <name type="scientific">Yanghanlia caeni</name>
    <dbReference type="NCBI Taxonomy" id="3064283"/>
    <lineage>
        <taxon>Bacteria</taxon>
        <taxon>Pseudomonadati</taxon>
        <taxon>Pseudomonadota</taxon>
        <taxon>Betaproteobacteria</taxon>
        <taxon>Burkholderiales</taxon>
        <taxon>Alcaligenaceae</taxon>
        <taxon>Yanghanlia</taxon>
    </lineage>
</organism>
<dbReference type="InterPro" id="IPR002878">
    <property type="entry name" value="ChsH2_C"/>
</dbReference>
<feature type="domain" description="ChsH2 rubredoxin-like zinc ribbon" evidence="2">
    <location>
        <begin position="8"/>
        <end position="36"/>
    </location>
</feature>
<protein>
    <submittedName>
        <fullName evidence="3">OB-fold domain-containing protein</fullName>
    </submittedName>
</protein>
<dbReference type="Pfam" id="PF12172">
    <property type="entry name" value="zf-ChsH2"/>
    <property type="match status" value="1"/>
</dbReference>
<dbReference type="Proteomes" id="UP001232156">
    <property type="component" value="Unassembled WGS sequence"/>
</dbReference>
<dbReference type="EMBL" id="JAUZQE010000021">
    <property type="protein sequence ID" value="MDR4126268.1"/>
    <property type="molecule type" value="Genomic_DNA"/>
</dbReference>
<evidence type="ECO:0000259" key="2">
    <source>
        <dbReference type="Pfam" id="PF12172"/>
    </source>
</evidence>
<dbReference type="InterPro" id="IPR022002">
    <property type="entry name" value="ChsH2_Znr"/>
</dbReference>
<evidence type="ECO:0000259" key="1">
    <source>
        <dbReference type="Pfam" id="PF01796"/>
    </source>
</evidence>
<evidence type="ECO:0000313" key="3">
    <source>
        <dbReference type="EMBL" id="MDR4126268.1"/>
    </source>
</evidence>
<gene>
    <name evidence="3" type="ORF">Q8947_09770</name>
</gene>
<dbReference type="SUPFAM" id="SSF50249">
    <property type="entry name" value="Nucleic acid-binding proteins"/>
    <property type="match status" value="1"/>
</dbReference>